<evidence type="ECO:0000256" key="7">
    <source>
        <dbReference type="ARBA" id="ARBA00023136"/>
    </source>
</evidence>
<dbReference type="AlphaFoldDB" id="A0A8B7CG41"/>
<evidence type="ECO:0000256" key="3">
    <source>
        <dbReference type="ARBA" id="ARBA00022676"/>
    </source>
</evidence>
<feature type="compositionally biased region" description="Low complexity" evidence="9">
    <location>
        <begin position="66"/>
        <end position="88"/>
    </location>
</feature>
<keyword evidence="5" id="KW-0812">Transmembrane</keyword>
<accession>A0A8B7CG41</accession>
<keyword evidence="3 8" id="KW-0328">Glycosyltransferase</keyword>
<dbReference type="PANTHER" id="PTHR21461">
    <property type="entry name" value="GLYCOSYLTRANSFERASE FAMILY 92 PROTEIN"/>
    <property type="match status" value="1"/>
</dbReference>
<dbReference type="PANTHER" id="PTHR21461:SF12">
    <property type="entry name" value="GALACTAN BETA-1,4-GALACTOSYLTRANSFERASE GALS2"/>
    <property type="match status" value="1"/>
</dbReference>
<dbReference type="RefSeq" id="XP_008798470.2">
    <property type="nucleotide sequence ID" value="XM_008800248.4"/>
</dbReference>
<keyword evidence="7" id="KW-0472">Membrane</keyword>
<evidence type="ECO:0000313" key="11">
    <source>
        <dbReference type="RefSeq" id="XP_008798470.2"/>
    </source>
</evidence>
<name>A0A8B7CG41_PHODC</name>
<protein>
    <recommendedName>
        <fullName evidence="8">Glycosyltransferase family 92 protein</fullName>
        <ecNumber evidence="8">2.4.1.-</ecNumber>
    </recommendedName>
</protein>
<dbReference type="OrthoDB" id="2526284at2759"/>
<dbReference type="KEGG" id="pda:103713353"/>
<dbReference type="InterPro" id="IPR008166">
    <property type="entry name" value="Glyco_transf_92"/>
</dbReference>
<comment type="subcellular location">
    <subcellularLocation>
        <location evidence="1">Membrane</location>
        <topology evidence="1">Single-pass membrane protein</topology>
    </subcellularLocation>
</comment>
<evidence type="ECO:0000256" key="2">
    <source>
        <dbReference type="ARBA" id="ARBA00007647"/>
    </source>
</evidence>
<feature type="region of interest" description="Disordered" evidence="9">
    <location>
        <begin position="66"/>
        <end position="98"/>
    </location>
</feature>
<dbReference type="Proteomes" id="UP000228380">
    <property type="component" value="Chromosome 16"/>
</dbReference>
<dbReference type="GO" id="GO:0005737">
    <property type="term" value="C:cytoplasm"/>
    <property type="evidence" value="ECO:0007669"/>
    <property type="project" value="TreeGrafter"/>
</dbReference>
<organism evidence="10 11">
    <name type="scientific">Phoenix dactylifera</name>
    <name type="common">Date palm</name>
    <dbReference type="NCBI Taxonomy" id="42345"/>
    <lineage>
        <taxon>Eukaryota</taxon>
        <taxon>Viridiplantae</taxon>
        <taxon>Streptophyta</taxon>
        <taxon>Embryophyta</taxon>
        <taxon>Tracheophyta</taxon>
        <taxon>Spermatophyta</taxon>
        <taxon>Magnoliopsida</taxon>
        <taxon>Liliopsida</taxon>
        <taxon>Arecaceae</taxon>
        <taxon>Coryphoideae</taxon>
        <taxon>Phoeniceae</taxon>
        <taxon>Phoenix</taxon>
    </lineage>
</organism>
<dbReference type="GO" id="GO:0016020">
    <property type="term" value="C:membrane"/>
    <property type="evidence" value="ECO:0007669"/>
    <property type="project" value="UniProtKB-SubCell"/>
</dbReference>
<evidence type="ECO:0000256" key="6">
    <source>
        <dbReference type="ARBA" id="ARBA00022989"/>
    </source>
</evidence>
<keyword evidence="4 8" id="KW-0808">Transferase</keyword>
<keyword evidence="10" id="KW-1185">Reference proteome</keyword>
<evidence type="ECO:0000256" key="5">
    <source>
        <dbReference type="ARBA" id="ARBA00022692"/>
    </source>
</evidence>
<sequence>MAKDRGKAGERNVLVGVVWNCADMKLLLSSLFLLCSLATLIQFLPSTLGLSSSADLRSLLYSKFSSSSSSQAPPLNLSSFSSSPSSMPTPHPLKNEEVTPESVVKRAFNPVGSAAYLFVQMGAYRGGNNTFAVIGLASKPLHVFARPRFTCEWAPHDDRSASVTAPGYKILPDWGYGRVYTVVVVNCTFPADVGADGSGGRLIVRATTGGGGDRALDVEERFIALEEAPGSVNASIFSAPPRYDYLYCGSSLYGNLSPQRVREWMAYHVKLFGDKSHFVIHDAGGIHPGVMEVLRPWMEKGFVTLQDIREQERFDGYYHNQFLVVNDCLHRYRFMAKWMFFFDVDEFIYVQPKTTLESVLASLSGYTQFTIEQMPMSSKLCRSSDAGKTPRMWGFEKLVYRDVKRGVRRDRKYAIQPRNVFATGVHMSQNMVGRNLHKTEGRIRYFHYHGTIADRRYPCKVFINDTTLTVDGTPYVFDPTLRQLAGSVKRFELKALGSRLQRTRQ</sequence>
<keyword evidence="6" id="KW-1133">Transmembrane helix</keyword>
<comment type="similarity">
    <text evidence="2 8">Belongs to the glycosyltransferase 92 family.</text>
</comment>
<evidence type="ECO:0000256" key="8">
    <source>
        <dbReference type="RuleBase" id="RU366017"/>
    </source>
</evidence>
<evidence type="ECO:0000256" key="1">
    <source>
        <dbReference type="ARBA" id="ARBA00004167"/>
    </source>
</evidence>
<reference evidence="10" key="1">
    <citation type="journal article" date="2019" name="Nat. Commun.">
        <title>Genome-wide association mapping of date palm fruit traits.</title>
        <authorList>
            <person name="Hazzouri K.M."/>
            <person name="Gros-Balthazard M."/>
            <person name="Flowers J.M."/>
            <person name="Copetti D."/>
            <person name="Lemansour A."/>
            <person name="Lebrun M."/>
            <person name="Masmoudi K."/>
            <person name="Ferrand S."/>
            <person name="Dhar M.I."/>
            <person name="Fresquez Z.A."/>
            <person name="Rosas U."/>
            <person name="Zhang J."/>
            <person name="Talag J."/>
            <person name="Lee S."/>
            <person name="Kudrna D."/>
            <person name="Powell R.F."/>
            <person name="Leitch I.J."/>
            <person name="Krueger R.R."/>
            <person name="Wing R.A."/>
            <person name="Amiri K.M.A."/>
            <person name="Purugganan M.D."/>
        </authorList>
    </citation>
    <scope>NUCLEOTIDE SEQUENCE [LARGE SCALE GENOMIC DNA]</scope>
    <source>
        <strain evidence="10">cv. Khalas</strain>
    </source>
</reference>
<gene>
    <name evidence="11" type="primary">LOC103713353</name>
</gene>
<dbReference type="GO" id="GO:0016757">
    <property type="term" value="F:glycosyltransferase activity"/>
    <property type="evidence" value="ECO:0007669"/>
    <property type="project" value="UniProtKB-UniRule"/>
</dbReference>
<evidence type="ECO:0000256" key="4">
    <source>
        <dbReference type="ARBA" id="ARBA00022679"/>
    </source>
</evidence>
<dbReference type="GeneID" id="103713353"/>
<reference evidence="11" key="2">
    <citation type="submission" date="2025-08" db="UniProtKB">
        <authorList>
            <consortium name="RefSeq"/>
        </authorList>
    </citation>
    <scope>IDENTIFICATION</scope>
    <source>
        <tissue evidence="11">Young leaves</tissue>
    </source>
</reference>
<dbReference type="Pfam" id="PF01697">
    <property type="entry name" value="Glyco_transf_92"/>
    <property type="match status" value="1"/>
</dbReference>
<proteinExistence type="inferred from homology"/>
<dbReference type="EC" id="2.4.1.-" evidence="8"/>
<evidence type="ECO:0000256" key="9">
    <source>
        <dbReference type="SAM" id="MobiDB-lite"/>
    </source>
</evidence>
<evidence type="ECO:0000313" key="10">
    <source>
        <dbReference type="Proteomes" id="UP000228380"/>
    </source>
</evidence>